<dbReference type="AlphaFoldDB" id="A0A2T0R439"/>
<gene>
    <name evidence="1" type="ORF">CLV37_10562</name>
</gene>
<comment type="caution">
    <text evidence="1">The sequence shown here is derived from an EMBL/GenBank/DDBJ whole genome shotgun (WGS) entry which is preliminary data.</text>
</comment>
<organism evidence="1 2">
    <name type="scientific">Kineococcus rhizosphaerae</name>
    <dbReference type="NCBI Taxonomy" id="559628"/>
    <lineage>
        <taxon>Bacteria</taxon>
        <taxon>Bacillati</taxon>
        <taxon>Actinomycetota</taxon>
        <taxon>Actinomycetes</taxon>
        <taxon>Kineosporiales</taxon>
        <taxon>Kineosporiaceae</taxon>
        <taxon>Kineococcus</taxon>
    </lineage>
</organism>
<dbReference type="EMBL" id="PVZF01000005">
    <property type="protein sequence ID" value="PRY15136.1"/>
    <property type="molecule type" value="Genomic_DNA"/>
</dbReference>
<keyword evidence="2" id="KW-1185">Reference proteome</keyword>
<name>A0A2T0R439_9ACTN</name>
<sequence length="74" mass="7733">MEVRIGVQNVARELVFESAQTSEEITAAVAEALTAGTVLKLSDEKGRQVVVPAASIGYLDIGVQEKGKVGFGIS</sequence>
<dbReference type="Pfam" id="PF11305">
    <property type="entry name" value="DUF3107"/>
    <property type="match status" value="1"/>
</dbReference>
<evidence type="ECO:0000313" key="2">
    <source>
        <dbReference type="Proteomes" id="UP000238083"/>
    </source>
</evidence>
<dbReference type="InterPro" id="IPR021456">
    <property type="entry name" value="DUF3107"/>
</dbReference>
<reference evidence="1 2" key="1">
    <citation type="submission" date="2018-03" db="EMBL/GenBank/DDBJ databases">
        <title>Genomic Encyclopedia of Archaeal and Bacterial Type Strains, Phase II (KMG-II): from individual species to whole genera.</title>
        <authorList>
            <person name="Goeker M."/>
        </authorList>
    </citation>
    <scope>NUCLEOTIDE SEQUENCE [LARGE SCALE GENOMIC DNA]</scope>
    <source>
        <strain evidence="1 2">DSM 19711</strain>
    </source>
</reference>
<dbReference type="RefSeq" id="WP_106210736.1">
    <property type="nucleotide sequence ID" value="NZ_PVZF01000005.1"/>
</dbReference>
<accession>A0A2T0R439</accession>
<evidence type="ECO:0000313" key="1">
    <source>
        <dbReference type="EMBL" id="PRY15136.1"/>
    </source>
</evidence>
<proteinExistence type="predicted"/>
<dbReference type="OrthoDB" id="3268468at2"/>
<protein>
    <submittedName>
        <fullName evidence="1">Uncharacterized protein DUF3107</fullName>
    </submittedName>
</protein>
<dbReference type="Proteomes" id="UP000238083">
    <property type="component" value="Unassembled WGS sequence"/>
</dbReference>